<evidence type="ECO:0000313" key="2">
    <source>
        <dbReference type="Proteomes" id="UP000770586"/>
    </source>
</evidence>
<dbReference type="Proteomes" id="UP000770586">
    <property type="component" value="Unassembled WGS sequence"/>
</dbReference>
<organism evidence="1 2">
    <name type="scientific">Halorubrum trapanicum</name>
    <dbReference type="NCBI Taxonomy" id="29284"/>
    <lineage>
        <taxon>Archaea</taxon>
        <taxon>Methanobacteriati</taxon>
        <taxon>Methanobacteriota</taxon>
        <taxon>Stenosarchaea group</taxon>
        <taxon>Halobacteria</taxon>
        <taxon>Halobacteriales</taxon>
        <taxon>Haloferacaceae</taxon>
        <taxon>Halorubrum</taxon>
    </lineage>
</organism>
<evidence type="ECO:0000313" key="1">
    <source>
        <dbReference type="EMBL" id="MBP1901958.1"/>
    </source>
</evidence>
<dbReference type="AlphaFoldDB" id="A0A8J7UQ01"/>
<dbReference type="RefSeq" id="WP_209546498.1">
    <property type="nucleotide sequence ID" value="NZ_BAAADX010000002.1"/>
</dbReference>
<accession>A0A8J7UQ01</accession>
<sequence length="188" mass="19632">MPTRRQTALGLGSMALGSAVVSSASFLSETTAAADLRVVVSSELSLTPGRAGEEYVRTDDDGEVEAIVIEHLNQRAISQFEELVEVTNNGDVPYDRLAFSFSAAGDDPDASSVAVAETLRVVSADEPTGTDAQGRTTVLADSGETFDAGDVVTFGLVVNLIPDDAPGNLEELPEQSSVTLEIAAIDEE</sequence>
<proteinExistence type="predicted"/>
<reference evidence="1 2" key="1">
    <citation type="submission" date="2021-03" db="EMBL/GenBank/DDBJ databases">
        <title>Genomic Encyclopedia of Type Strains, Phase IV (KMG-IV): sequencing the most valuable type-strain genomes for metagenomic binning, comparative biology and taxonomic classification.</title>
        <authorList>
            <person name="Goeker M."/>
        </authorList>
    </citation>
    <scope>NUCLEOTIDE SEQUENCE [LARGE SCALE GENOMIC DNA]</scope>
    <source>
        <strain evidence="1 2">DSM 12287</strain>
    </source>
</reference>
<keyword evidence="2" id="KW-1185">Reference proteome</keyword>
<dbReference type="EMBL" id="JAGGKE010000006">
    <property type="protein sequence ID" value="MBP1901958.1"/>
    <property type="molecule type" value="Genomic_DNA"/>
</dbReference>
<gene>
    <name evidence="1" type="ORF">J2744_001641</name>
</gene>
<name>A0A8J7UQ01_9EURY</name>
<comment type="caution">
    <text evidence="1">The sequence shown here is derived from an EMBL/GenBank/DDBJ whole genome shotgun (WGS) entry which is preliminary data.</text>
</comment>
<dbReference type="OrthoDB" id="328362at2157"/>
<protein>
    <submittedName>
        <fullName evidence="1">Uncharacterized protein</fullName>
    </submittedName>
</protein>